<dbReference type="eggNOG" id="COG1960">
    <property type="taxonomic scope" value="Bacteria"/>
</dbReference>
<evidence type="ECO:0000259" key="7">
    <source>
        <dbReference type="Pfam" id="PF02771"/>
    </source>
</evidence>
<dbReference type="InterPro" id="IPR013786">
    <property type="entry name" value="AcylCoA_DH/ox_N"/>
</dbReference>
<sequence>MQFDLTDDQKQLCDSIERALTGMVDLASVARDSGVIVELEEKVDALLVELGLPMAMLSEEYDGLDMGLLTVAAASHVLGRHAAPGHAIDNSLAAWAIAEFGTEAQRDTWLPGLLSGEISATFALREDRWEPNCWQAEAGQHRIEKRNVRLLRNGGLAVIGTRDGLAIAKVGADAFRPDETPLDLSRPLATLSLGGGALEPLADRDGAQRLYDALLVVAAIDAAGAGQQTLAMAVDYAKTRKQFDRLIGSFQALQHQLAEMAVDIGPAHFPCWYAAHAWDRGAHDAHRMALLTKAHATDMAVKTARKAVECHGGIAYTWEYPLHFLLKRSMQDRLTLSLPSELRSQVAALDDLQAAV</sequence>
<dbReference type="InterPro" id="IPR009100">
    <property type="entry name" value="AcylCoA_DH/oxidase_NM_dom_sf"/>
</dbReference>
<keyword evidence="3" id="KW-0285">Flavoprotein</keyword>
<dbReference type="EMBL" id="AGFM01000008">
    <property type="protein sequence ID" value="EHJ62399.1"/>
    <property type="molecule type" value="Genomic_DNA"/>
</dbReference>
<dbReference type="InterPro" id="IPR036250">
    <property type="entry name" value="AcylCo_DH-like_C"/>
</dbReference>
<dbReference type="Pfam" id="PF02771">
    <property type="entry name" value="Acyl-CoA_dh_N"/>
    <property type="match status" value="1"/>
</dbReference>
<dbReference type="SUPFAM" id="SSF56645">
    <property type="entry name" value="Acyl-CoA dehydrogenase NM domain-like"/>
    <property type="match status" value="1"/>
</dbReference>
<reference evidence="8 9" key="1">
    <citation type="journal article" date="2012" name="J. Bacteriol.">
        <title>Genome sequence of benzo(a)pyrene-degrading bacterium Novosphingobium pentaromativorans US6-1.</title>
        <authorList>
            <person name="Luo Y.R."/>
            <person name="Kang S.G."/>
            <person name="Kim S.J."/>
            <person name="Kim M.R."/>
            <person name="Li N."/>
            <person name="Lee J.H."/>
            <person name="Kwon K.K."/>
        </authorList>
    </citation>
    <scope>NUCLEOTIDE SEQUENCE [LARGE SCALE GENOMIC DNA]</scope>
    <source>
        <strain evidence="8 9">US6-1</strain>
    </source>
</reference>
<accession>G6E859</accession>
<evidence type="ECO:0000256" key="3">
    <source>
        <dbReference type="ARBA" id="ARBA00022630"/>
    </source>
</evidence>
<evidence type="ECO:0000256" key="2">
    <source>
        <dbReference type="ARBA" id="ARBA00009347"/>
    </source>
</evidence>
<keyword evidence="4" id="KW-0274">FAD</keyword>
<organism evidence="8 9">
    <name type="scientific">Novosphingobium pentaromativorans US6-1</name>
    <dbReference type="NCBI Taxonomy" id="1088721"/>
    <lineage>
        <taxon>Bacteria</taxon>
        <taxon>Pseudomonadati</taxon>
        <taxon>Pseudomonadota</taxon>
        <taxon>Alphaproteobacteria</taxon>
        <taxon>Sphingomonadales</taxon>
        <taxon>Sphingomonadaceae</taxon>
        <taxon>Novosphingobium</taxon>
    </lineage>
</organism>
<dbReference type="AlphaFoldDB" id="G6E859"/>
<evidence type="ECO:0000313" key="9">
    <source>
        <dbReference type="Proteomes" id="UP000004030"/>
    </source>
</evidence>
<protein>
    <recommendedName>
        <fullName evidence="10">Acyl-CoA dehydrogenase</fullName>
    </recommendedName>
</protein>
<comment type="cofactor">
    <cofactor evidence="1">
        <name>FAD</name>
        <dbReference type="ChEBI" id="CHEBI:57692"/>
    </cofactor>
</comment>
<evidence type="ECO:0008006" key="10">
    <source>
        <dbReference type="Google" id="ProtNLM"/>
    </source>
</evidence>
<dbReference type="InterPro" id="IPR037069">
    <property type="entry name" value="AcylCoA_DH/ox_N_sf"/>
</dbReference>
<gene>
    <name evidence="8" type="ORF">NSU_0530</name>
</gene>
<keyword evidence="5" id="KW-0560">Oxidoreductase</keyword>
<comment type="caution">
    <text evidence="8">The sequence shown here is derived from an EMBL/GenBank/DDBJ whole genome shotgun (WGS) entry which is preliminary data.</text>
</comment>
<dbReference type="PANTHER" id="PTHR43884:SF20">
    <property type="entry name" value="ACYL-COA DEHYDROGENASE FADE28"/>
    <property type="match status" value="1"/>
</dbReference>
<dbReference type="Gene3D" id="1.20.140.10">
    <property type="entry name" value="Butyryl-CoA Dehydrogenase, subunit A, domain 3"/>
    <property type="match status" value="1"/>
</dbReference>
<dbReference type="PANTHER" id="PTHR43884">
    <property type="entry name" value="ACYL-COA DEHYDROGENASE"/>
    <property type="match status" value="1"/>
</dbReference>
<evidence type="ECO:0000259" key="6">
    <source>
        <dbReference type="Pfam" id="PF00441"/>
    </source>
</evidence>
<feature type="domain" description="Acyl-CoA dehydrogenase/oxidase N-terminal" evidence="7">
    <location>
        <begin position="6"/>
        <end position="117"/>
    </location>
</feature>
<dbReference type="Gene3D" id="1.10.540.10">
    <property type="entry name" value="Acyl-CoA dehydrogenase/oxidase, N-terminal domain"/>
    <property type="match status" value="1"/>
</dbReference>
<dbReference type="OrthoDB" id="7328575at2"/>
<evidence type="ECO:0000313" key="8">
    <source>
        <dbReference type="EMBL" id="EHJ62399.1"/>
    </source>
</evidence>
<dbReference type="Pfam" id="PF00441">
    <property type="entry name" value="Acyl-CoA_dh_1"/>
    <property type="match status" value="1"/>
</dbReference>
<keyword evidence="9" id="KW-1185">Reference proteome</keyword>
<name>G6E859_9SPHN</name>
<dbReference type="GO" id="GO:0003995">
    <property type="term" value="F:acyl-CoA dehydrogenase activity"/>
    <property type="evidence" value="ECO:0007669"/>
    <property type="project" value="TreeGrafter"/>
</dbReference>
<dbReference type="InterPro" id="IPR009075">
    <property type="entry name" value="AcylCo_DH/oxidase_C"/>
</dbReference>
<dbReference type="SUPFAM" id="SSF47203">
    <property type="entry name" value="Acyl-CoA dehydrogenase C-terminal domain-like"/>
    <property type="match status" value="1"/>
</dbReference>
<evidence type="ECO:0000256" key="4">
    <source>
        <dbReference type="ARBA" id="ARBA00022827"/>
    </source>
</evidence>
<dbReference type="RefSeq" id="WP_007011447.1">
    <property type="nucleotide sequence ID" value="NZ_AGFM01000008.1"/>
</dbReference>
<dbReference type="PATRIC" id="fig|1088721.3.peg.521"/>
<proteinExistence type="inferred from homology"/>
<dbReference type="Proteomes" id="UP000004030">
    <property type="component" value="Unassembled WGS sequence"/>
</dbReference>
<dbReference type="GO" id="GO:0050660">
    <property type="term" value="F:flavin adenine dinucleotide binding"/>
    <property type="evidence" value="ECO:0007669"/>
    <property type="project" value="InterPro"/>
</dbReference>
<comment type="similarity">
    <text evidence="2">Belongs to the acyl-CoA dehydrogenase family.</text>
</comment>
<feature type="domain" description="Acyl-CoA dehydrogenase/oxidase C-terminal" evidence="6">
    <location>
        <begin position="218"/>
        <end position="330"/>
    </location>
</feature>
<evidence type="ECO:0000256" key="5">
    <source>
        <dbReference type="ARBA" id="ARBA00023002"/>
    </source>
</evidence>
<evidence type="ECO:0000256" key="1">
    <source>
        <dbReference type="ARBA" id="ARBA00001974"/>
    </source>
</evidence>